<dbReference type="EMBL" id="AMFJ01034327">
    <property type="protein sequence ID" value="EKD29638.1"/>
    <property type="molecule type" value="Genomic_DNA"/>
</dbReference>
<protein>
    <submittedName>
        <fullName evidence="3">PAP2 family protein</fullName>
    </submittedName>
</protein>
<feature type="transmembrane region" description="Helical" evidence="1">
    <location>
        <begin position="159"/>
        <end position="176"/>
    </location>
</feature>
<organism evidence="3">
    <name type="scientific">uncultured bacterium</name>
    <name type="common">gcode 4</name>
    <dbReference type="NCBI Taxonomy" id="1234023"/>
    <lineage>
        <taxon>Bacteria</taxon>
        <taxon>environmental samples</taxon>
    </lineage>
</organism>
<evidence type="ECO:0000259" key="2">
    <source>
        <dbReference type="SMART" id="SM00014"/>
    </source>
</evidence>
<dbReference type="SMART" id="SM00014">
    <property type="entry name" value="acidPPc"/>
    <property type="match status" value="1"/>
</dbReference>
<dbReference type="SUPFAM" id="SSF48317">
    <property type="entry name" value="Acid phosphatase/Vanadium-dependent haloperoxidase"/>
    <property type="match status" value="1"/>
</dbReference>
<reference evidence="3" key="1">
    <citation type="journal article" date="2012" name="Science">
        <title>Fermentation, hydrogen, and sulfur metabolism in multiple uncultivated bacterial phyla.</title>
        <authorList>
            <person name="Wrighton K.C."/>
            <person name="Thomas B.C."/>
            <person name="Sharon I."/>
            <person name="Miller C.S."/>
            <person name="Castelle C.J."/>
            <person name="VerBerkmoes N.C."/>
            <person name="Wilkins M.J."/>
            <person name="Hettich R.L."/>
            <person name="Lipton M.S."/>
            <person name="Williams K.H."/>
            <person name="Long P.E."/>
            <person name="Banfield J.F."/>
        </authorList>
    </citation>
    <scope>NUCLEOTIDE SEQUENCE [LARGE SCALE GENOMIC DNA]</scope>
</reference>
<dbReference type="InterPro" id="IPR000326">
    <property type="entry name" value="PAP2/HPO"/>
</dbReference>
<feature type="transmembrane region" description="Helical" evidence="1">
    <location>
        <begin position="108"/>
        <end position="128"/>
    </location>
</feature>
<sequence length="199" mass="22503">MIPYLISQDIALLNFLRSFVDPTSVFQTRLIHIFSDIEVGIVMVVLVGLWLYGVNKKNNQFKTEALMMLYSIGFAFLIYVVLNLGLPFRPRPETASAIKPLIDHLPDNSFPSGHAIFAGSSILAGFFYTRRWIAWVLLITGVMMVLSRVLAGIHYPGDILAGFIIGLLGAFVVYTWRDRECMKKMLLVYPVKIAKIFKL</sequence>
<dbReference type="PANTHER" id="PTHR14969:SF13">
    <property type="entry name" value="AT30094P"/>
    <property type="match status" value="1"/>
</dbReference>
<feature type="transmembrane region" description="Helical" evidence="1">
    <location>
        <begin position="65"/>
        <end position="88"/>
    </location>
</feature>
<dbReference type="PANTHER" id="PTHR14969">
    <property type="entry name" value="SPHINGOSINE-1-PHOSPHATE PHOSPHOHYDROLASE"/>
    <property type="match status" value="1"/>
</dbReference>
<accession>K1YBF0</accession>
<dbReference type="InterPro" id="IPR036938">
    <property type="entry name" value="PAP2/HPO_sf"/>
</dbReference>
<feature type="transmembrane region" description="Helical" evidence="1">
    <location>
        <begin position="135"/>
        <end position="153"/>
    </location>
</feature>
<comment type="caution">
    <text evidence="3">The sequence shown here is derived from an EMBL/GenBank/DDBJ whole genome shotgun (WGS) entry which is preliminary data.</text>
</comment>
<gene>
    <name evidence="3" type="ORF">ACD_78C00327G0002</name>
</gene>
<keyword evidence="1" id="KW-1133">Transmembrane helix</keyword>
<feature type="domain" description="Phosphatidic acid phosphatase type 2/haloperoxidase" evidence="2">
    <location>
        <begin position="69"/>
        <end position="174"/>
    </location>
</feature>
<dbReference type="Pfam" id="PF01569">
    <property type="entry name" value="PAP2"/>
    <property type="match status" value="1"/>
</dbReference>
<keyword evidence="1" id="KW-0812">Transmembrane</keyword>
<proteinExistence type="predicted"/>
<evidence type="ECO:0000256" key="1">
    <source>
        <dbReference type="SAM" id="Phobius"/>
    </source>
</evidence>
<dbReference type="AlphaFoldDB" id="K1YBF0"/>
<dbReference type="Gene3D" id="1.20.144.10">
    <property type="entry name" value="Phosphatidic acid phosphatase type 2/haloperoxidase"/>
    <property type="match status" value="1"/>
</dbReference>
<keyword evidence="1" id="KW-0472">Membrane</keyword>
<feature type="transmembrane region" description="Helical" evidence="1">
    <location>
        <begin position="30"/>
        <end position="53"/>
    </location>
</feature>
<name>K1YBF0_9BACT</name>
<evidence type="ECO:0000313" key="3">
    <source>
        <dbReference type="EMBL" id="EKD29638.1"/>
    </source>
</evidence>